<dbReference type="AlphaFoldDB" id="T1IQS6"/>
<sequence length="463" mass="52781">MKTITRDPPTQLDYGILMAGNVYVVEAHLFKKEHYNKPFFSTFLKTILFTIYLFGFLIFRSWREQCWRQPTAMYVDPNTESEHHAVFIEDPLLSDSKYLPIKFHDGEDKSSGTESDDSSTNLNRSRLVRFSKVMEVRQLSESQADDAALARLSYTASIKAQEEAARWANKYSIRKVAKIALQFTLLWYAGNWSYQLALSKTEAGLVNVFSSSSGIYTLILASIFPANGNDRFTLSKLTAVLINVAGIVAVTFADCKFEGSFPYGAIWALVGAFFYAVYIVLIRRKVESEEKMDVSMFFGKLFDSFKICWFVYASFLWPTFFILHYTHTETFEWPNQVQWTLLIINGVIGTVFSELLWLLGCFLSSSLIGTLAISLTIPMTMFADVILKGVKYSYLLYAGAVPVFVAFFGVSILAYYENWDPVTVCLKRLLLLVCSRRQLARLRDIEKEQTESLIGINNDEHDA</sequence>
<comment type="subcellular location">
    <subcellularLocation>
        <location evidence="1">Membrane</location>
        <topology evidence="1">Multi-pass membrane protein</topology>
    </subcellularLocation>
</comment>
<proteinExistence type="inferred from homology"/>
<keyword evidence="9" id="KW-1185">Reference proteome</keyword>
<feature type="transmembrane region" description="Helical" evidence="7">
    <location>
        <begin position="176"/>
        <end position="194"/>
    </location>
</feature>
<comment type="similarity">
    <text evidence="2">Belongs to the SLC35F solute transporter family.</text>
</comment>
<evidence type="ECO:0000256" key="3">
    <source>
        <dbReference type="ARBA" id="ARBA00022692"/>
    </source>
</evidence>
<feature type="transmembrane region" description="Helical" evidence="7">
    <location>
        <begin position="12"/>
        <end position="30"/>
    </location>
</feature>
<feature type="transmembrane region" description="Helical" evidence="7">
    <location>
        <begin position="42"/>
        <end position="59"/>
    </location>
</feature>
<organism evidence="8 9">
    <name type="scientific">Strigamia maritima</name>
    <name type="common">European centipede</name>
    <name type="synonym">Geophilus maritimus</name>
    <dbReference type="NCBI Taxonomy" id="126957"/>
    <lineage>
        <taxon>Eukaryota</taxon>
        <taxon>Metazoa</taxon>
        <taxon>Ecdysozoa</taxon>
        <taxon>Arthropoda</taxon>
        <taxon>Myriapoda</taxon>
        <taxon>Chilopoda</taxon>
        <taxon>Pleurostigmophora</taxon>
        <taxon>Geophilomorpha</taxon>
        <taxon>Linotaeniidae</taxon>
        <taxon>Strigamia</taxon>
    </lineage>
</organism>
<dbReference type="eggNOG" id="KOG2765">
    <property type="taxonomic scope" value="Eukaryota"/>
</dbReference>
<feature type="transmembrane region" description="Helical" evidence="7">
    <location>
        <begin position="233"/>
        <end position="253"/>
    </location>
</feature>
<dbReference type="Proteomes" id="UP000014500">
    <property type="component" value="Unassembled WGS sequence"/>
</dbReference>
<evidence type="ECO:0000256" key="2">
    <source>
        <dbReference type="ARBA" id="ARBA00007863"/>
    </source>
</evidence>
<evidence type="ECO:0000256" key="1">
    <source>
        <dbReference type="ARBA" id="ARBA00004141"/>
    </source>
</evidence>
<dbReference type="PhylomeDB" id="T1IQS6"/>
<dbReference type="EMBL" id="JH431313">
    <property type="status" value="NOT_ANNOTATED_CDS"/>
    <property type="molecule type" value="Genomic_DNA"/>
</dbReference>
<evidence type="ECO:0000313" key="8">
    <source>
        <dbReference type="EnsemblMetazoa" id="SMAR003400-PA"/>
    </source>
</evidence>
<keyword evidence="5 7" id="KW-0472">Membrane</keyword>
<dbReference type="HOGENOM" id="CLU_026578_2_1_1"/>
<dbReference type="OMA" id="MYGVYTI"/>
<evidence type="ECO:0000256" key="5">
    <source>
        <dbReference type="ARBA" id="ARBA00023136"/>
    </source>
</evidence>
<evidence type="ECO:0000313" key="9">
    <source>
        <dbReference type="Proteomes" id="UP000014500"/>
    </source>
</evidence>
<dbReference type="PANTHER" id="PTHR23051">
    <property type="entry name" value="SOLUTE CARRIER FAMILY 35, MEMBER F5"/>
    <property type="match status" value="1"/>
</dbReference>
<feature type="transmembrane region" description="Helical" evidence="7">
    <location>
        <begin position="206"/>
        <end position="226"/>
    </location>
</feature>
<dbReference type="GO" id="GO:0016020">
    <property type="term" value="C:membrane"/>
    <property type="evidence" value="ECO:0007669"/>
    <property type="project" value="UniProtKB-SubCell"/>
</dbReference>
<feature type="transmembrane region" description="Helical" evidence="7">
    <location>
        <begin position="394"/>
        <end position="416"/>
    </location>
</feature>
<feature type="transmembrane region" description="Helical" evidence="7">
    <location>
        <begin position="304"/>
        <end position="325"/>
    </location>
</feature>
<reference evidence="9" key="1">
    <citation type="submission" date="2011-05" db="EMBL/GenBank/DDBJ databases">
        <authorList>
            <person name="Richards S.R."/>
            <person name="Qu J."/>
            <person name="Jiang H."/>
            <person name="Jhangiani S.N."/>
            <person name="Agravi P."/>
            <person name="Goodspeed R."/>
            <person name="Gross S."/>
            <person name="Mandapat C."/>
            <person name="Jackson L."/>
            <person name="Mathew T."/>
            <person name="Pu L."/>
            <person name="Thornton R."/>
            <person name="Saada N."/>
            <person name="Wilczek-Boney K.B."/>
            <person name="Lee S."/>
            <person name="Kovar C."/>
            <person name="Wu Y."/>
            <person name="Scherer S.E."/>
            <person name="Worley K.C."/>
            <person name="Muzny D.M."/>
            <person name="Gibbs R."/>
        </authorList>
    </citation>
    <scope>NUCLEOTIDE SEQUENCE</scope>
    <source>
        <strain evidence="9">Brora</strain>
    </source>
</reference>
<dbReference type="SUPFAM" id="SSF103481">
    <property type="entry name" value="Multidrug resistance efflux transporter EmrE"/>
    <property type="match status" value="1"/>
</dbReference>
<name>T1IQS6_STRMM</name>
<keyword evidence="3 7" id="KW-0812">Transmembrane</keyword>
<accession>T1IQS6</accession>
<keyword evidence="4 7" id="KW-1133">Transmembrane helix</keyword>
<dbReference type="InterPro" id="IPR037185">
    <property type="entry name" value="EmrE-like"/>
</dbReference>
<protein>
    <recommendedName>
        <fullName evidence="6">Solute carrier family 35 member F5</fullName>
    </recommendedName>
</protein>
<dbReference type="PANTHER" id="PTHR23051:SF0">
    <property type="entry name" value="SOLUTE CARRIER FAMILY 35 MEMBER F5"/>
    <property type="match status" value="1"/>
</dbReference>
<reference evidence="8" key="2">
    <citation type="submission" date="2015-02" db="UniProtKB">
        <authorList>
            <consortium name="EnsemblMetazoa"/>
        </authorList>
    </citation>
    <scope>IDENTIFICATION</scope>
</reference>
<evidence type="ECO:0000256" key="4">
    <source>
        <dbReference type="ARBA" id="ARBA00022989"/>
    </source>
</evidence>
<dbReference type="EnsemblMetazoa" id="SMAR003400-RA">
    <property type="protein sequence ID" value="SMAR003400-PA"/>
    <property type="gene ID" value="SMAR003400"/>
</dbReference>
<feature type="transmembrane region" description="Helical" evidence="7">
    <location>
        <begin position="265"/>
        <end position="283"/>
    </location>
</feature>
<dbReference type="STRING" id="126957.T1IQS6"/>
<feature type="transmembrane region" description="Helical" evidence="7">
    <location>
        <begin position="355"/>
        <end position="382"/>
    </location>
</feature>
<evidence type="ECO:0000256" key="6">
    <source>
        <dbReference type="ARBA" id="ARBA00040744"/>
    </source>
</evidence>
<evidence type="ECO:0000256" key="7">
    <source>
        <dbReference type="SAM" id="Phobius"/>
    </source>
</evidence>